<organism evidence="4 5">
    <name type="scientific">Acuticoccus mangrovi</name>
    <dbReference type="NCBI Taxonomy" id="2796142"/>
    <lineage>
        <taxon>Bacteria</taxon>
        <taxon>Pseudomonadati</taxon>
        <taxon>Pseudomonadota</taxon>
        <taxon>Alphaproteobacteria</taxon>
        <taxon>Hyphomicrobiales</taxon>
        <taxon>Amorphaceae</taxon>
        <taxon>Acuticoccus</taxon>
    </lineage>
</organism>
<reference evidence="4" key="1">
    <citation type="submission" date="2020-12" db="EMBL/GenBank/DDBJ databases">
        <title>Bacterial taxonomy.</title>
        <authorList>
            <person name="Pan X."/>
        </authorList>
    </citation>
    <scope>NUCLEOTIDE SEQUENCE</scope>
    <source>
        <strain evidence="4">B2012</strain>
    </source>
</reference>
<dbReference type="InterPro" id="IPR036188">
    <property type="entry name" value="FAD/NAD-bd_sf"/>
</dbReference>
<keyword evidence="5" id="KW-1185">Reference proteome</keyword>
<evidence type="ECO:0000259" key="3">
    <source>
        <dbReference type="Pfam" id="PF01494"/>
    </source>
</evidence>
<dbReference type="InterPro" id="IPR002938">
    <property type="entry name" value="FAD-bd"/>
</dbReference>
<feature type="domain" description="FAD-binding" evidence="3">
    <location>
        <begin position="221"/>
        <end position="310"/>
    </location>
</feature>
<dbReference type="Gene3D" id="3.50.50.60">
    <property type="entry name" value="FAD/NAD(P)-binding domain"/>
    <property type="match status" value="1"/>
</dbReference>
<dbReference type="Proteomes" id="UP000609531">
    <property type="component" value="Unassembled WGS sequence"/>
</dbReference>
<keyword evidence="1" id="KW-0560">Oxidoreductase</keyword>
<evidence type="ECO:0000313" key="5">
    <source>
        <dbReference type="Proteomes" id="UP000609531"/>
    </source>
</evidence>
<evidence type="ECO:0000313" key="4">
    <source>
        <dbReference type="EMBL" id="MBJ3774494.1"/>
    </source>
</evidence>
<dbReference type="GO" id="GO:0071949">
    <property type="term" value="F:FAD binding"/>
    <property type="evidence" value="ECO:0007669"/>
    <property type="project" value="InterPro"/>
</dbReference>
<dbReference type="SUPFAM" id="SSF51905">
    <property type="entry name" value="FAD/NAD(P)-binding domain"/>
    <property type="match status" value="1"/>
</dbReference>
<dbReference type="InterPro" id="IPR050493">
    <property type="entry name" value="FAD-dep_Monooxygenase_BioMet"/>
</dbReference>
<comment type="caution">
    <text evidence="4">The sequence shown here is derived from an EMBL/GenBank/DDBJ whole genome shotgun (WGS) entry which is preliminary data.</text>
</comment>
<dbReference type="RefSeq" id="WP_198880372.1">
    <property type="nucleotide sequence ID" value="NZ_JAEKJA010000001.1"/>
</dbReference>
<dbReference type="Pfam" id="PF01494">
    <property type="entry name" value="FAD_binding_3"/>
    <property type="match status" value="2"/>
</dbReference>
<evidence type="ECO:0000256" key="1">
    <source>
        <dbReference type="ARBA" id="ARBA00023002"/>
    </source>
</evidence>
<dbReference type="PANTHER" id="PTHR13789:SF309">
    <property type="entry name" value="PUTATIVE (AFU_ORTHOLOGUE AFUA_6G14510)-RELATED"/>
    <property type="match status" value="1"/>
</dbReference>
<keyword evidence="2 4" id="KW-0503">Monooxygenase</keyword>
<evidence type="ECO:0000256" key="2">
    <source>
        <dbReference type="ARBA" id="ARBA00023033"/>
    </source>
</evidence>
<dbReference type="AlphaFoldDB" id="A0A934MJE9"/>
<proteinExistence type="predicted"/>
<feature type="domain" description="FAD-binding" evidence="3">
    <location>
        <begin position="2"/>
        <end position="165"/>
    </location>
</feature>
<gene>
    <name evidence="4" type="ORF">JCR33_02275</name>
</gene>
<sequence length="355" mass="37488">MILIVGAGIAGLAAALALEGFADVRVVERRRAADANAGAGIQLAPNAVAALRAVGAADRVIAAAAQPDGLVVRSSNRRNPVGRLDYAVVAERYGAPSLTASRAALHGALLEEVEARGTIAVDYDVAATDAFHDGDDYWVQGVEGLPELIIAADGVGSTLRASLVGDAEHDGGWVAWRGRGGAASGNVTELIMSAGHHLVRYGLDAAEDNCVLVARYDRNPTGLSAGADDVTEWTSWPIRTRPEHVYHHGRVAFVGDAAHAMEPFLAQGAAMALEDAATLGAMVRRHGIGEAALAAYAAERVTRTERLARQTRQQGSIYHFPLPLAIARDFAMERLGAEGILSRVDWIYRWTPPQA</sequence>
<name>A0A934MJE9_9HYPH</name>
<dbReference type="GO" id="GO:0004497">
    <property type="term" value="F:monooxygenase activity"/>
    <property type="evidence" value="ECO:0007669"/>
    <property type="project" value="UniProtKB-KW"/>
</dbReference>
<dbReference type="PANTHER" id="PTHR13789">
    <property type="entry name" value="MONOOXYGENASE"/>
    <property type="match status" value="1"/>
</dbReference>
<dbReference type="PRINTS" id="PR00420">
    <property type="entry name" value="RNGMNOXGNASE"/>
</dbReference>
<accession>A0A934MJE9</accession>
<protein>
    <submittedName>
        <fullName evidence="4">FAD-dependent monooxygenase</fullName>
    </submittedName>
</protein>
<dbReference type="EMBL" id="JAEKJA010000001">
    <property type="protein sequence ID" value="MBJ3774494.1"/>
    <property type="molecule type" value="Genomic_DNA"/>
</dbReference>